<feature type="transmembrane region" description="Helical" evidence="7">
    <location>
        <begin position="196"/>
        <end position="215"/>
    </location>
</feature>
<evidence type="ECO:0000313" key="8">
    <source>
        <dbReference type="EMBL" id="MBC3472903.1"/>
    </source>
</evidence>
<dbReference type="Pfam" id="PF02322">
    <property type="entry name" value="Cyt_bd_oxida_II"/>
    <property type="match status" value="1"/>
</dbReference>
<feature type="transmembrane region" description="Helical" evidence="7">
    <location>
        <begin position="118"/>
        <end position="142"/>
    </location>
</feature>
<dbReference type="InterPro" id="IPR003317">
    <property type="entry name" value="Cyt-d_oxidase_su2"/>
</dbReference>
<gene>
    <name evidence="9" type="ORF">HU738_014150</name>
    <name evidence="8" type="ORF">HU738_20295</name>
</gene>
<comment type="caution">
    <text evidence="8">The sequence shown here is derived from an EMBL/GenBank/DDBJ whole genome shotgun (WGS) entry which is preliminary data.</text>
</comment>
<dbReference type="AlphaFoldDB" id="A0A923K7Z0"/>
<dbReference type="GO" id="GO:0019646">
    <property type="term" value="P:aerobic electron transport chain"/>
    <property type="evidence" value="ECO:0007669"/>
    <property type="project" value="TreeGrafter"/>
</dbReference>
<feature type="transmembrane region" description="Helical" evidence="7">
    <location>
        <begin position="162"/>
        <end position="184"/>
    </location>
</feature>
<evidence type="ECO:0000256" key="6">
    <source>
        <dbReference type="ARBA" id="ARBA00023136"/>
    </source>
</evidence>
<dbReference type="EMBL" id="JABWRP010000020">
    <property type="protein sequence ID" value="MBC3472903.1"/>
    <property type="molecule type" value="Genomic_DNA"/>
</dbReference>
<dbReference type="GO" id="GO:0005886">
    <property type="term" value="C:plasma membrane"/>
    <property type="evidence" value="ECO:0007669"/>
    <property type="project" value="UniProtKB-SubCell"/>
</dbReference>
<dbReference type="GO" id="GO:0016682">
    <property type="term" value="F:oxidoreductase activity, acting on diphenols and related substances as donors, oxygen as acceptor"/>
    <property type="evidence" value="ECO:0007669"/>
    <property type="project" value="TreeGrafter"/>
</dbReference>
<evidence type="ECO:0000313" key="9">
    <source>
        <dbReference type="EMBL" id="MBV4542187.1"/>
    </source>
</evidence>
<comment type="subcellular location">
    <subcellularLocation>
        <location evidence="1">Cell membrane</location>
        <topology evidence="1">Multi-pass membrane protein</topology>
    </subcellularLocation>
</comment>
<evidence type="ECO:0000256" key="4">
    <source>
        <dbReference type="ARBA" id="ARBA00022692"/>
    </source>
</evidence>
<evidence type="ECO:0000256" key="3">
    <source>
        <dbReference type="ARBA" id="ARBA00022475"/>
    </source>
</evidence>
<keyword evidence="4 7" id="KW-0812">Transmembrane</keyword>
<feature type="transmembrane region" description="Helical" evidence="7">
    <location>
        <begin position="71"/>
        <end position="97"/>
    </location>
</feature>
<sequence>MLEGDVIVLLSAAALAFSVLSYVLLDGTDLGVGILLGLTRSAGRRRAMAVSILPIWDANETWLVLGGGGLLALFPLAYAVLLPALYLPFIAMFLALIMRAMALEFRDYTQSPTLKRGIDALHTCGSLVAGGCQGAVLGTLVQGISSQNGQFSGTGWEWLSPFALYCAGVLVVGYAWLGACWLYWRSEGDLQRTARRQAQCLAAATLVLLMVLLLWTSGLNPGYAQRLSSPVVLGAMGGTGLFAFIAFALSFRSRYDVVPLICALSVFVLAFTLMVITLFPLIVPPSLTLFSAASGRTSQTFMLAGFVLLMPVTFFYNTFGFRVFSGKVHVWGRGTP</sequence>
<reference evidence="8" key="2">
    <citation type="submission" date="2020-07" db="EMBL/GenBank/DDBJ databases">
        <authorList>
            <person name="Lood C."/>
            <person name="Girard L."/>
        </authorList>
    </citation>
    <scope>NUCLEOTIDE SEQUENCE</scope>
    <source>
        <strain evidence="8">RW4S2</strain>
    </source>
</reference>
<dbReference type="PANTHER" id="PTHR43141:SF4">
    <property type="entry name" value="CYTOCHROME BD2 SUBUNIT II"/>
    <property type="match status" value="1"/>
</dbReference>
<keyword evidence="10" id="KW-1185">Reference proteome</keyword>
<feature type="transmembrane region" description="Helical" evidence="7">
    <location>
        <begin position="227"/>
        <end position="249"/>
    </location>
</feature>
<keyword evidence="6 7" id="KW-0472">Membrane</keyword>
<feature type="transmembrane region" description="Helical" evidence="7">
    <location>
        <begin position="261"/>
        <end position="283"/>
    </location>
</feature>
<evidence type="ECO:0000256" key="1">
    <source>
        <dbReference type="ARBA" id="ARBA00004651"/>
    </source>
</evidence>
<organism evidence="8">
    <name type="scientific">Pseudomonas vlassakiae</name>
    <dbReference type="NCBI Taxonomy" id="485888"/>
    <lineage>
        <taxon>Bacteria</taxon>
        <taxon>Pseudomonadati</taxon>
        <taxon>Pseudomonadota</taxon>
        <taxon>Gammaproteobacteria</taxon>
        <taxon>Pseudomonadales</taxon>
        <taxon>Pseudomonadaceae</taxon>
        <taxon>Pseudomonas</taxon>
    </lineage>
</organism>
<dbReference type="GO" id="GO:0070069">
    <property type="term" value="C:cytochrome complex"/>
    <property type="evidence" value="ECO:0007669"/>
    <property type="project" value="TreeGrafter"/>
</dbReference>
<evidence type="ECO:0000256" key="7">
    <source>
        <dbReference type="SAM" id="Phobius"/>
    </source>
</evidence>
<name>A0A923K7Z0_9PSED</name>
<evidence type="ECO:0000313" key="10">
    <source>
        <dbReference type="Proteomes" id="UP000628137"/>
    </source>
</evidence>
<evidence type="ECO:0000256" key="5">
    <source>
        <dbReference type="ARBA" id="ARBA00022989"/>
    </source>
</evidence>
<protein>
    <submittedName>
        <fullName evidence="8">Cytochrome d ubiquinol oxidase subunit II</fullName>
    </submittedName>
</protein>
<evidence type="ECO:0000256" key="2">
    <source>
        <dbReference type="ARBA" id="ARBA00007543"/>
    </source>
</evidence>
<reference evidence="8 10" key="1">
    <citation type="journal article" date="2020" name="Microorganisms">
        <title>Reliable Identification of Environmental Pseudomonas Isolates Using the rpoD Gene.</title>
        <authorList>
            <consortium name="The Broad Institute Genome Sequencing Platform"/>
            <person name="Girard L."/>
            <person name="Lood C."/>
            <person name="Rokni-Zadeh H."/>
            <person name="van Noort V."/>
            <person name="Lavigne R."/>
            <person name="De Mot R."/>
        </authorList>
    </citation>
    <scope>NUCLEOTIDE SEQUENCE</scope>
    <source>
        <strain evidence="8 10">RW4S2</strain>
    </source>
</reference>
<feature type="transmembrane region" description="Helical" evidence="7">
    <location>
        <begin position="303"/>
        <end position="324"/>
    </location>
</feature>
<dbReference type="Proteomes" id="UP000628137">
    <property type="component" value="Unassembled WGS sequence"/>
</dbReference>
<reference evidence="9" key="3">
    <citation type="submission" date="2021-06" db="EMBL/GenBank/DDBJ databases">
        <title>Updating the genus Pseudomonas: Description of 43 new species and partition of the Pseudomonas putida group.</title>
        <authorList>
            <person name="Girard L."/>
            <person name="Lood C."/>
            <person name="Vandamme P."/>
            <person name="Rokni-Zadeh H."/>
            <person name="Van Noort V."/>
            <person name="Hofte M."/>
            <person name="Lavigne R."/>
            <person name="De Mot R."/>
        </authorList>
    </citation>
    <scope>NUCLEOTIDE SEQUENCE</scope>
    <source>
        <strain evidence="9">RW4S2</strain>
    </source>
</reference>
<accession>A0A923K7Z0</accession>
<dbReference type="RefSeq" id="WP_186603830.1">
    <property type="nucleotide sequence ID" value="NZ_JABWRP020000009.1"/>
</dbReference>
<dbReference type="EMBL" id="JABWRP020000009">
    <property type="protein sequence ID" value="MBV4542187.1"/>
    <property type="molecule type" value="Genomic_DNA"/>
</dbReference>
<dbReference type="PANTHER" id="PTHR43141">
    <property type="entry name" value="CYTOCHROME BD2 SUBUNIT II"/>
    <property type="match status" value="1"/>
</dbReference>
<proteinExistence type="inferred from homology"/>
<dbReference type="GO" id="GO:0009055">
    <property type="term" value="F:electron transfer activity"/>
    <property type="evidence" value="ECO:0007669"/>
    <property type="project" value="TreeGrafter"/>
</dbReference>
<keyword evidence="5 7" id="KW-1133">Transmembrane helix</keyword>
<comment type="similarity">
    <text evidence="2">Belongs to the cytochrome ubiquinol oxidase subunit 2 family.</text>
</comment>
<keyword evidence="3" id="KW-1003">Cell membrane</keyword>